<dbReference type="NCBIfam" id="NF033157">
    <property type="entry name" value="SWFGD_domain"/>
    <property type="match status" value="1"/>
</dbReference>
<keyword evidence="4" id="KW-1185">Reference proteome</keyword>
<feature type="compositionally biased region" description="Basic and acidic residues" evidence="1">
    <location>
        <begin position="139"/>
        <end position="155"/>
    </location>
</feature>
<feature type="domain" description="BON" evidence="2">
    <location>
        <begin position="141"/>
        <end position="209"/>
    </location>
</feature>
<dbReference type="STRING" id="1472378.AU381_08570"/>
<dbReference type="AlphaFoldDB" id="A0A178XXE8"/>
<comment type="caution">
    <text evidence="3">The sequence shown here is derived from an EMBL/GenBank/DDBJ whole genome shotgun (WGS) entry which is preliminary data.</text>
</comment>
<dbReference type="PROSITE" id="PS50914">
    <property type="entry name" value="BON"/>
    <property type="match status" value="1"/>
</dbReference>
<dbReference type="InterPro" id="IPR051686">
    <property type="entry name" value="Lipoprotein_DolP"/>
</dbReference>
<dbReference type="PANTHER" id="PTHR34606">
    <property type="entry name" value="BON DOMAIN-CONTAINING PROTEIN"/>
    <property type="match status" value="1"/>
</dbReference>
<protein>
    <submittedName>
        <fullName evidence="3">Osmotic sensory protein</fullName>
    </submittedName>
</protein>
<dbReference type="SMART" id="SM00749">
    <property type="entry name" value="BON"/>
    <property type="match status" value="1"/>
</dbReference>
<dbReference type="OrthoDB" id="680465at2"/>
<accession>A0A178XXE8</accession>
<organism evidence="3 4">
    <name type="scientific">Sinorhizobium glycinis</name>
    <dbReference type="NCBI Taxonomy" id="1472378"/>
    <lineage>
        <taxon>Bacteria</taxon>
        <taxon>Pseudomonadati</taxon>
        <taxon>Pseudomonadota</taxon>
        <taxon>Alphaproteobacteria</taxon>
        <taxon>Hyphomicrobiales</taxon>
        <taxon>Rhizobiaceae</taxon>
        <taxon>Sinorhizobium/Ensifer group</taxon>
        <taxon>Sinorhizobium</taxon>
    </lineage>
</organism>
<evidence type="ECO:0000259" key="2">
    <source>
        <dbReference type="PROSITE" id="PS50914"/>
    </source>
</evidence>
<gene>
    <name evidence="3" type="ORF">AU381_08570</name>
</gene>
<feature type="compositionally biased region" description="Basic and acidic residues" evidence="1">
    <location>
        <begin position="121"/>
        <end position="131"/>
    </location>
</feature>
<dbReference type="InterPro" id="IPR007055">
    <property type="entry name" value="BON_dom"/>
</dbReference>
<feature type="region of interest" description="Disordered" evidence="1">
    <location>
        <begin position="117"/>
        <end position="156"/>
    </location>
</feature>
<feature type="region of interest" description="Disordered" evidence="1">
    <location>
        <begin position="34"/>
        <end position="63"/>
    </location>
</feature>
<reference evidence="3 4" key="1">
    <citation type="journal article" date="2016" name="Int. J. Syst. Evol. Microbiol.">
        <title>Ensifer glycinis sp. nov., an novel rhizobial species associated with Glycine spp.</title>
        <authorList>
            <person name="Yan H."/>
            <person name="Yan J."/>
            <person name="Sui X.H."/>
            <person name="Wang E.T."/>
            <person name="Chen W.X."/>
            <person name="Zhang X.X."/>
            <person name="Chen W.F."/>
        </authorList>
    </citation>
    <scope>NUCLEOTIDE SEQUENCE [LARGE SCALE GENOMIC DNA]</scope>
    <source>
        <strain evidence="3 4">CCBAU 23380</strain>
    </source>
</reference>
<proteinExistence type="predicted"/>
<dbReference type="Gene3D" id="3.30.1340.30">
    <property type="match status" value="1"/>
</dbReference>
<dbReference type="InterPro" id="IPR047800">
    <property type="entry name" value="SWFGD_dom"/>
</dbReference>
<dbReference type="Proteomes" id="UP000094025">
    <property type="component" value="Unassembled WGS sequence"/>
</dbReference>
<evidence type="ECO:0000313" key="4">
    <source>
        <dbReference type="Proteomes" id="UP000094025"/>
    </source>
</evidence>
<evidence type="ECO:0000256" key="1">
    <source>
        <dbReference type="SAM" id="MobiDB-lite"/>
    </source>
</evidence>
<dbReference type="EMBL" id="LPUX01000060">
    <property type="protein sequence ID" value="OAP39145.1"/>
    <property type="molecule type" value="Genomic_DNA"/>
</dbReference>
<sequence>MARKKEWRRDDPYWRSRESGRDWYEDERRAGRRFTGTVEPRSAEYESSEYFPGAESSVGPYRRMDEDYGRWNRERGYGDYGSEYGRGRSSYSRSGRDWDEERGFFERAGDEVASWFGDEDAERRRQMDQHRGKGPKGYTRSDSRIQEDVSDRLSDDGALDASDIEVSVTGGEVQLSGFVESKWAKRRAEDLAENVSGVGHVQNNIRVRGTGSSGGTSGWTGGTTQNL</sequence>
<dbReference type="InterPro" id="IPR014004">
    <property type="entry name" value="Transpt-assoc_nodulatn_dom_bac"/>
</dbReference>
<dbReference type="RefSeq" id="WP_064242617.1">
    <property type="nucleotide sequence ID" value="NZ_LPUX01000060.1"/>
</dbReference>
<evidence type="ECO:0000313" key="3">
    <source>
        <dbReference type="EMBL" id="OAP39145.1"/>
    </source>
</evidence>
<feature type="region of interest" description="Disordered" evidence="1">
    <location>
        <begin position="203"/>
        <end position="227"/>
    </location>
</feature>
<dbReference type="PANTHER" id="PTHR34606:SF15">
    <property type="entry name" value="BON DOMAIN-CONTAINING PROTEIN"/>
    <property type="match status" value="1"/>
</dbReference>
<feature type="compositionally biased region" description="Gly residues" evidence="1">
    <location>
        <begin position="211"/>
        <end position="221"/>
    </location>
</feature>
<dbReference type="Pfam" id="PF04972">
    <property type="entry name" value="BON"/>
    <property type="match status" value="1"/>
</dbReference>
<name>A0A178XXE8_9HYPH</name>